<keyword evidence="3" id="KW-1185">Reference proteome</keyword>
<feature type="transmembrane region" description="Helical" evidence="1">
    <location>
        <begin position="125"/>
        <end position="145"/>
    </location>
</feature>
<evidence type="ECO:0000313" key="3">
    <source>
        <dbReference type="Proteomes" id="UP001597083"/>
    </source>
</evidence>
<protein>
    <submittedName>
        <fullName evidence="2">Nucleoside-diphosphate sugar epimerase/dehydratase</fullName>
    </submittedName>
</protein>
<accession>A0ABW3CKV8</accession>
<keyword evidence="1" id="KW-0812">Transmembrane</keyword>
<evidence type="ECO:0000256" key="1">
    <source>
        <dbReference type="SAM" id="Phobius"/>
    </source>
</evidence>
<feature type="transmembrane region" description="Helical" evidence="1">
    <location>
        <begin position="65"/>
        <end position="87"/>
    </location>
</feature>
<feature type="transmembrane region" description="Helical" evidence="1">
    <location>
        <begin position="31"/>
        <end position="53"/>
    </location>
</feature>
<keyword evidence="1" id="KW-0472">Membrane</keyword>
<dbReference type="EMBL" id="JBHTIR010003019">
    <property type="protein sequence ID" value="MFD0854550.1"/>
    <property type="molecule type" value="Genomic_DNA"/>
</dbReference>
<reference evidence="3" key="1">
    <citation type="journal article" date="2019" name="Int. J. Syst. Evol. Microbiol.">
        <title>The Global Catalogue of Microorganisms (GCM) 10K type strain sequencing project: providing services to taxonomists for standard genome sequencing and annotation.</title>
        <authorList>
            <consortium name="The Broad Institute Genomics Platform"/>
            <consortium name="The Broad Institute Genome Sequencing Center for Infectious Disease"/>
            <person name="Wu L."/>
            <person name="Ma J."/>
        </authorList>
    </citation>
    <scope>NUCLEOTIDE SEQUENCE [LARGE SCALE GENOMIC DNA]</scope>
    <source>
        <strain evidence="3">JCM 31696</strain>
    </source>
</reference>
<gene>
    <name evidence="2" type="ORF">ACFQ07_20100</name>
</gene>
<dbReference type="Proteomes" id="UP001597083">
    <property type="component" value="Unassembled WGS sequence"/>
</dbReference>
<proteinExistence type="predicted"/>
<feature type="transmembrane region" description="Helical" evidence="1">
    <location>
        <begin position="99"/>
        <end position="119"/>
    </location>
</feature>
<name>A0ABW3CKV8_9ACTN</name>
<keyword evidence="1" id="KW-1133">Transmembrane helix</keyword>
<feature type="non-terminal residue" evidence="2">
    <location>
        <position position="205"/>
    </location>
</feature>
<organism evidence="2 3">
    <name type="scientific">Actinomadura adrarensis</name>
    <dbReference type="NCBI Taxonomy" id="1819600"/>
    <lineage>
        <taxon>Bacteria</taxon>
        <taxon>Bacillati</taxon>
        <taxon>Actinomycetota</taxon>
        <taxon>Actinomycetes</taxon>
        <taxon>Streptosporangiales</taxon>
        <taxon>Thermomonosporaceae</taxon>
        <taxon>Actinomadura</taxon>
    </lineage>
</organism>
<sequence length="205" mass="23080">MAVVDEIRQADPRVAPGREQGPQEPDWVIRYLYLAMALDLLSMLAAGAIAFVLRFPGMPSDPDLPYIAFTIILPLLFLPVLGLCRAYQPRYVGVGWEEFHRVLRGGFLLMSMVAIAAYATKTEVARGYVVMALPLGTFLALLARYRLRKWLHKKRWNGQYMRRVIAVGHRTSVEDLIKLLRQKRYHGMDIVGVCLPPALASGDDA</sequence>
<comment type="caution">
    <text evidence="2">The sequence shown here is derived from an EMBL/GenBank/DDBJ whole genome shotgun (WGS) entry which is preliminary data.</text>
</comment>
<evidence type="ECO:0000313" key="2">
    <source>
        <dbReference type="EMBL" id="MFD0854550.1"/>
    </source>
</evidence>